<proteinExistence type="predicted"/>
<organism evidence="2 3">
    <name type="scientific">Pyrocoelia pectoralis</name>
    <dbReference type="NCBI Taxonomy" id="417401"/>
    <lineage>
        <taxon>Eukaryota</taxon>
        <taxon>Metazoa</taxon>
        <taxon>Ecdysozoa</taxon>
        <taxon>Arthropoda</taxon>
        <taxon>Hexapoda</taxon>
        <taxon>Insecta</taxon>
        <taxon>Pterygota</taxon>
        <taxon>Neoptera</taxon>
        <taxon>Endopterygota</taxon>
        <taxon>Coleoptera</taxon>
        <taxon>Polyphaga</taxon>
        <taxon>Elateriformia</taxon>
        <taxon>Elateroidea</taxon>
        <taxon>Lampyridae</taxon>
        <taxon>Lampyrinae</taxon>
        <taxon>Pyrocoelia</taxon>
    </lineage>
</organism>
<name>A0AAN7ZDQ9_9COLE</name>
<dbReference type="AlphaFoldDB" id="A0AAN7ZDQ9"/>
<dbReference type="Gene3D" id="3.80.10.10">
    <property type="entry name" value="Ribonuclease Inhibitor"/>
    <property type="match status" value="1"/>
</dbReference>
<dbReference type="InterPro" id="IPR032675">
    <property type="entry name" value="LRR_dom_sf"/>
</dbReference>
<accession>A0AAN7ZDQ9</accession>
<dbReference type="EMBL" id="JAVRBK010000006">
    <property type="protein sequence ID" value="KAK5642320.1"/>
    <property type="molecule type" value="Genomic_DNA"/>
</dbReference>
<evidence type="ECO:0000313" key="2">
    <source>
        <dbReference type="EMBL" id="KAK5642320.1"/>
    </source>
</evidence>
<dbReference type="SUPFAM" id="SSF51126">
    <property type="entry name" value="Pectin lyase-like"/>
    <property type="match status" value="1"/>
</dbReference>
<gene>
    <name evidence="2" type="ORF">RI129_008487</name>
</gene>
<dbReference type="Proteomes" id="UP001329430">
    <property type="component" value="Chromosome 6"/>
</dbReference>
<reference evidence="2 3" key="1">
    <citation type="journal article" date="2024" name="Insects">
        <title>An Improved Chromosome-Level Genome Assembly of the Firefly Pyrocoelia pectoralis.</title>
        <authorList>
            <person name="Fu X."/>
            <person name="Meyer-Rochow V.B."/>
            <person name="Ballantyne L."/>
            <person name="Zhu X."/>
        </authorList>
    </citation>
    <scope>NUCLEOTIDE SEQUENCE [LARGE SCALE GENOMIC DNA]</scope>
    <source>
        <strain evidence="2">XCY_ONT2</strain>
    </source>
</reference>
<protein>
    <submittedName>
        <fullName evidence="2">Uncharacterized protein</fullName>
    </submittedName>
</protein>
<feature type="chain" id="PRO_5042885523" evidence="1">
    <location>
        <begin position="19"/>
        <end position="409"/>
    </location>
</feature>
<keyword evidence="3" id="KW-1185">Reference proteome</keyword>
<feature type="signal peptide" evidence="1">
    <location>
        <begin position="1"/>
        <end position="18"/>
    </location>
</feature>
<keyword evidence="1" id="KW-0732">Signal</keyword>
<evidence type="ECO:0000256" key="1">
    <source>
        <dbReference type="SAM" id="SignalP"/>
    </source>
</evidence>
<evidence type="ECO:0000313" key="3">
    <source>
        <dbReference type="Proteomes" id="UP001329430"/>
    </source>
</evidence>
<comment type="caution">
    <text evidence="2">The sequence shown here is derived from an EMBL/GenBank/DDBJ whole genome shotgun (WGS) entry which is preliminary data.</text>
</comment>
<sequence length="409" mass="46219">MYLIRVLFIYFSIQSSSAVVRVVFEKCDFKGFSCVVSPEAAGRHDVTFQCNNLTGQDVQFYLWAFAAPGTIQSLTFQNCEKLQLQLTCSGDNRPIQWAKFRNIGYLEIMTPNIGHNPPKMIFENISRIETLPRETFIQIKKTFYKPGCFVPVTDLNEIEFRNVTIGTIEPEAFKSLTDMKNFQWKNVTVARVNYAALKMQFVEGGKASITDSNLGVLEPLALQIVGDGLSIKNNKIQDLTPYSINGTIYDFEFSNNTIDNLQSSAIAVLSQNTYINNNHFRDVESGAFKKISPGLLHDSQRNFGTLYFVYDFNNNLFEHVEDKGIRPDIEAYKNVASLVNFTDNTLQCSCEAISWLGAEVELGFNFTVLKDFNTMILDPKNRNTCNFNPCMCFGVRSPNKRSSATAAVF</sequence>
<dbReference type="InterPro" id="IPR011050">
    <property type="entry name" value="Pectin_lyase_fold/virulence"/>
</dbReference>